<dbReference type="Pfam" id="PF00069">
    <property type="entry name" value="Pkinase"/>
    <property type="match status" value="10"/>
</dbReference>
<feature type="compositionally biased region" description="Basic and acidic residues" evidence="7">
    <location>
        <begin position="1491"/>
        <end position="1501"/>
    </location>
</feature>
<dbReference type="FunFam" id="1.10.510.10:FF:000611">
    <property type="entry name" value="CMGC family protein kinase"/>
    <property type="match status" value="3"/>
</dbReference>
<feature type="domain" description="Protein kinase" evidence="8">
    <location>
        <begin position="2380"/>
        <end position="2669"/>
    </location>
</feature>
<dbReference type="InterPro" id="IPR000719">
    <property type="entry name" value="Prot_kinase_dom"/>
</dbReference>
<feature type="domain" description="Protein kinase" evidence="8">
    <location>
        <begin position="773"/>
        <end position="1062"/>
    </location>
</feature>
<feature type="region of interest" description="Disordered" evidence="7">
    <location>
        <begin position="1478"/>
        <end position="1501"/>
    </location>
</feature>
<feature type="domain" description="Protein kinase" evidence="8">
    <location>
        <begin position="403"/>
        <end position="692"/>
    </location>
</feature>
<feature type="region of interest" description="Disordered" evidence="7">
    <location>
        <begin position="2686"/>
        <end position="2723"/>
    </location>
</feature>
<dbReference type="Gene3D" id="3.30.200.20">
    <property type="entry name" value="Phosphorylase Kinase, domain 1"/>
    <property type="match status" value="10"/>
</dbReference>
<accession>A0A835L879</accession>
<keyword evidence="4" id="KW-0547">Nucleotide-binding</keyword>
<dbReference type="Gene3D" id="1.10.510.10">
    <property type="entry name" value="Transferase(Phosphotransferase) domain 1"/>
    <property type="match status" value="9"/>
</dbReference>
<feature type="domain" description="Protein kinase" evidence="8">
    <location>
        <begin position="2733"/>
        <end position="3030"/>
    </location>
</feature>
<evidence type="ECO:0000313" key="10">
    <source>
        <dbReference type="Proteomes" id="UP000648187"/>
    </source>
</evidence>
<protein>
    <recommendedName>
        <fullName evidence="8">Protein kinase domain-containing protein</fullName>
    </recommendedName>
</protein>
<dbReference type="EMBL" id="JACKWZ010000009">
    <property type="protein sequence ID" value="KAF9423450.1"/>
    <property type="molecule type" value="Genomic_DNA"/>
</dbReference>
<organism evidence="9 10">
    <name type="scientific">Spodoptera exigua</name>
    <name type="common">Beet armyworm</name>
    <name type="synonym">Noctua fulgens</name>
    <dbReference type="NCBI Taxonomy" id="7107"/>
    <lineage>
        <taxon>Eukaryota</taxon>
        <taxon>Metazoa</taxon>
        <taxon>Ecdysozoa</taxon>
        <taxon>Arthropoda</taxon>
        <taxon>Hexapoda</taxon>
        <taxon>Insecta</taxon>
        <taxon>Pterygota</taxon>
        <taxon>Neoptera</taxon>
        <taxon>Endopterygota</taxon>
        <taxon>Lepidoptera</taxon>
        <taxon>Glossata</taxon>
        <taxon>Ditrysia</taxon>
        <taxon>Noctuoidea</taxon>
        <taxon>Noctuidae</taxon>
        <taxon>Amphipyrinae</taxon>
        <taxon>Spodoptera</taxon>
    </lineage>
</organism>
<feature type="domain" description="Protein kinase" evidence="8">
    <location>
        <begin position="3087"/>
        <end position="3376"/>
    </location>
</feature>
<evidence type="ECO:0000256" key="4">
    <source>
        <dbReference type="ARBA" id="ARBA00022741"/>
    </source>
</evidence>
<keyword evidence="10" id="KW-1185">Reference proteome</keyword>
<evidence type="ECO:0000256" key="3">
    <source>
        <dbReference type="ARBA" id="ARBA00022679"/>
    </source>
</evidence>
<comment type="caution">
    <text evidence="9">The sequence shown here is derived from an EMBL/GenBank/DDBJ whole genome shotgun (WGS) entry which is preliminary data.</text>
</comment>
<evidence type="ECO:0000259" key="8">
    <source>
        <dbReference type="PROSITE" id="PS50011"/>
    </source>
</evidence>
<dbReference type="PROSITE" id="PS00108">
    <property type="entry name" value="PROTEIN_KINASE_ST"/>
    <property type="match status" value="9"/>
</dbReference>
<evidence type="ECO:0000313" key="9">
    <source>
        <dbReference type="EMBL" id="KAF9423450.1"/>
    </source>
</evidence>
<dbReference type="SMART" id="SM00220">
    <property type="entry name" value="S_TKc"/>
    <property type="match status" value="9"/>
</dbReference>
<evidence type="ECO:0000256" key="5">
    <source>
        <dbReference type="ARBA" id="ARBA00022777"/>
    </source>
</evidence>
<feature type="compositionally biased region" description="Basic residues" evidence="7">
    <location>
        <begin position="722"/>
        <end position="734"/>
    </location>
</feature>
<dbReference type="InterPro" id="IPR008271">
    <property type="entry name" value="Ser/Thr_kinase_AS"/>
</dbReference>
<sequence>MAPQEKNILKRAAKDKYKGNFIRREKKDYQNTRKEEIKVKIPLPPFRLAFQNRRSIEDFQYLNMIAEGAFGAVYRARDGRTNEIVALKRIKTDNRNEGFFVAAMRELKTLLKIQHPNVVAGREIAVGSSLEEVFVVMDYVPHDLKSYMETMRRKRQLFTPAQVKCLMTQLLTAVQHLHENWILHRDLKTSNILLSHEGVLKLADFGLARDFEYPVQQLTPVVVTLWYRAPEILLLTHEYSTPIDMWSVGCIFAELITLRPLFPGRSEIDQLNRIFEALGTPTDTTWPGFSKLPGANITFAKHPTGRLREIVRCNILSEDGLCLLQDFLTYDPRRRIIAEAALNHWYFKEQPVAIEPAKLPTWPAKKKGHECMKTNKHKEEVEERTDAEPFHPAIRGSRSIIEFQYLNKIDEGSYGIVFRARDKVTGDIVALKRLKALNQNEGFSIAARRELTTLLKIQHPNIVAGREIVVGSKSNEVFVAMEYVPHQLKNFMDTMRMNHLIFSPAHVKCLMTQLLNAVLHLHDKGILHRDLKTNNLLLSQDGILKVADLGSAREYESIPRQYTPGKVTRWYRAPELLLLSREYSTPIDMWSVGCIFAELIMLQPLFPGTTELDQLDRIFKELGTPSETIWPGYNALPIVKHVIFDSYAPGGLRKKLNSGQISDCGFSLLLGLLTYNPLRRMTAAGALEHAYFREEPVAVEPDRFPIPITLPRQSRCKEKSGLKKIAKHQRKGNLRRNLNNLKQNSLRKNKEESTDAGPPSHQAFQYCRSVDEFQYLNRIDEGAFGVVHRARDRLTGEEVALKQLKKINQREGLSIAARRELEILHNMKHVNVVTGWGIAVNSLGEEVFIIMEYVDYDLKSFLETMQVNRQMFTTEHVKCLITQLLRAVQHLHDHEVIHRDIKTNNVLLSRSGILKVADFGLARKYECPPRQYTPGVVTRWYRAPEILLLSREYSTPVDMWSVGCILAELFTLQPLFPGKTEVEQLDKIFKELGTPSETIWPGFNSLPIVQHLIFNSYTPGGLRKKISRDTLSDCGFSLLQGLLTYNPLSRTTAGDALEHEYFKEEPVAIEPSISVPHKSRRQVKSGLIKIAKNNRKGNIRREEKNLKQKILKKKTEVKQETSVTEPPFHPCRSVDEFQYLNRIDEGAFGVVHRARDRQTGEEVALKQLKKINQKEGFSIAARRELKILLKMKHPNIVAGGGIAVNPLGEEVFIIMEYVDYDLKSFLETMRVNGQMFSTEHVKCLMTQLLSAVQHLHDHQVLHRDLKTNNVLLSGDGVVKVADFGLAREYESPAGQYTPGVVTRWYRAPELLLQSSEYSAAIDMWSVGCIFAELITLQPLFPGKSELDQLNKIFQELGTPSDTIWPGFSALPLVKNIVFHNYPTGGLQERINCGKLSNSGLALLQGFLAYYPAKRMTAADALEHGFFKEEPVAIEPAEFLTASSLPCTIPQAVKLGKTFRENINSKKAAMQKYKVNKRTEKKGHKCMKTNKHKEEVEERTDAEPFHPAIRASRSIKEFQYLNKIDEGSFGIVFRARDKITGDIVALKRLKALNQNEGFSIAARRELTTLLKIQHPNIVTGREIVVGSGSNEVFVAMEYVPHQLKNFVDTMRMKHLMFSPAHVKCLMTQLLNAVLHLHDKGILHRDLKTNNVLLSQDGILKVADLGSAREYESIPRQYTPGKVTRWYRAPELLLLSREYSTPVDMWSVGCIFAELIMLQPIFPGTTEVDQLDRIFKQLGTPSETIWPGYNALPIVKHVIFDSYAPGGLRKKLNGGQISDCGFSLLQGLLTYNPLRRMTAAGALDHAYFKEEPSRRQEKSVLKKIAKHQHKGNLRRQINNLKQNSLRKYKEESTDAGPPSHPAFQDCRSVDEFQYLNRIDEGAFGVVHRARDRLTGEEVALKQLKKINQREGLSIAARRELEILLNMKHVNVVTGWGIAVNSLGEEVFIIMEYVDYDLMISQALQNGASSLPRKSRRQEKSVLKKIAKHQHKGNLRRQINNLKQNSLRKYKEESTDAGPPSHPAFQDCRSVDEFQYLNRIDEGAFGVVHRARDRLTGEEVALKQLKKINQREGLSIAARRELEILLNMKHVNVVTGWGIAVNSLGEEVFIIMEYVDYDLMSFLETMQVNRQMFTTKHVKCLITQLLRAVQHLHDHLVMHRDIKTNNVLLSRNGILKVADFGMARAYESPPRQYTPGVVTRWYRAPEILLLSREYSTPVDMWSVGCILAELLTLQPLFPGKTEVEQLDKIFKELGTPSEAIWPGFNSLLIVQHLIFNSYAPGGLRKKIGRDTLSDCGFCLLQGLLTYNPLISQGLQNGASSVPHKSRRQENSGLKKIAKNKRNGNIRREEKNLKQKILKKRTEVKQDTTVPEPPSHPCRSVDEFQYVNRIDEGAFGVVHRARDRQTGEEVALKQLKPINQREGLSIAARRELGILLKMKHPNIVAGGGIAFNPLGEEVFIVMEYVDYDLKNFLETMRVNGQMFSTEHVKCLLTQLLSAVQHLHDHQVLHRDLKTNNVLLSGDGVVKVADFGLAREYESPVGQYTPGVVTRWYRAPELLLLSSEYSAAIDMWSVGCIFAELVTLQPLFPGKSEMDQLNKIFQELGTPSDTIWPGFSSLPLVKNIVFHNYPTGGLQERINCGKLSNSGLTLLEGFLAYDPAKRMTAADALEHGFFKEEPSRRQVNSGLKKIAKHHRKGNLKREINNLKQNSLKKNKEKTTDAGPPSHPAFQDCRSVDEFQYLNRIDEGSFGVVHRARDRLTGEEVALKQLKNINQREGFSIAARRELEILIKMKHPNIVAGGGIAVNSLGEEVFIIMEYVDYDLKSFLETMRVNGQMFTTEHVKCLMTQLLRAVQHLHDHLVMHRDIKTNNVLLSRNGILKVADFGMARAYECPPRQYTPGVVTRWYRAPEILLLSREYSTPVDMWSVGCILAELFTLQPLFPGTTEVEQLDKIFKELGTPSEAIWPGFNSLPIVQHLIFNSYAPGGLRKKIGRDTLSDCGFSLLQGLLTYNPLSRTTAVSQELQNGASSVPHKSRRQANSGLKKIAKNIRNGNIRREEKNLKQKNLKKKTEVKQDTTVTEPPSHPCRSVDEFQYVNRIDEGAFGVVHRARDRQTGEEVALKQLKKINQKEGFSVAARRELDILLKMKHPNIVAGGGIAINPLGQEVFIVMEYVDHDLKSFLETMRVNGQMFSTEHVKCLLTQLLSAVRHLHDHQVLHRDLKTNNVLLSRDGVVKVADFGLAREYESPAGQYTPGVVTRWYRAPELLLLSSEYSAAIDMWSVGCIFAELVTMQPLFPGKSELDQLNKIFKELGTPSDSIWPGFSALPLVKNIVFHNYPTGGLRERINGGKLSNSGLALLRGLLAYDPAKRITAADASEHRFFKEEPVTIEPAEFLTWPALRDDLGEALGTGSHQ</sequence>
<reference evidence="9" key="1">
    <citation type="submission" date="2020-08" db="EMBL/GenBank/DDBJ databases">
        <title>Spodoptera exigua strain:BAW_Kor-Di-RS1 Genome sequencing and assembly.</title>
        <authorList>
            <person name="Kim J."/>
            <person name="Nam H.Y."/>
            <person name="Kwon M."/>
            <person name="Choi J.H."/>
            <person name="Cho S.R."/>
            <person name="Kim G.-H."/>
        </authorList>
    </citation>
    <scope>NUCLEOTIDE SEQUENCE</scope>
    <source>
        <strain evidence="9">BAW_Kor-Di-RS1</strain>
        <tissue evidence="9">Whole-body</tissue>
    </source>
</reference>
<feature type="domain" description="Protein kinase" evidence="8">
    <location>
        <begin position="1137"/>
        <end position="1426"/>
    </location>
</feature>
<dbReference type="Proteomes" id="UP000648187">
    <property type="component" value="Unassembled WGS sequence"/>
</dbReference>
<dbReference type="FunFam" id="1.10.510.10:FF:000533">
    <property type="entry name" value="cyclin-dependent kinase 10"/>
    <property type="match status" value="4"/>
</dbReference>
<feature type="domain" description="Protein kinase" evidence="8">
    <location>
        <begin position="1517"/>
        <end position="1806"/>
    </location>
</feature>
<dbReference type="GO" id="GO:0007346">
    <property type="term" value="P:regulation of mitotic cell cycle"/>
    <property type="evidence" value="ECO:0007669"/>
    <property type="project" value="TreeGrafter"/>
</dbReference>
<feature type="compositionally biased region" description="Basic residues" evidence="7">
    <location>
        <begin position="2332"/>
        <end position="2341"/>
    </location>
</feature>
<evidence type="ECO:0000256" key="6">
    <source>
        <dbReference type="ARBA" id="ARBA00022840"/>
    </source>
</evidence>
<feature type="compositionally biased region" description="Low complexity" evidence="7">
    <location>
        <begin position="735"/>
        <end position="746"/>
    </location>
</feature>
<dbReference type="GO" id="GO:0004674">
    <property type="term" value="F:protein serine/threonine kinase activity"/>
    <property type="evidence" value="ECO:0007669"/>
    <property type="project" value="UniProtKB-KW"/>
</dbReference>
<dbReference type="FunFam" id="1.10.510.10:FF:000624">
    <property type="entry name" value="Mitogen-activated protein kinase"/>
    <property type="match status" value="2"/>
</dbReference>
<evidence type="ECO:0000256" key="7">
    <source>
        <dbReference type="SAM" id="MobiDB-lite"/>
    </source>
</evidence>
<comment type="similarity">
    <text evidence="1">Belongs to the protein kinase superfamily. CMGC Ser/Thr protein kinase family. CDC2/CDKX subfamily.</text>
</comment>
<dbReference type="InterPro" id="IPR011009">
    <property type="entry name" value="Kinase-like_dom_sf"/>
</dbReference>
<feature type="compositionally biased region" description="Basic residues" evidence="7">
    <location>
        <begin position="1478"/>
        <end position="1490"/>
    </location>
</feature>
<keyword evidence="6" id="KW-0067">ATP-binding</keyword>
<proteinExistence type="inferred from homology"/>
<dbReference type="InterPro" id="IPR050108">
    <property type="entry name" value="CDK"/>
</dbReference>
<dbReference type="GO" id="GO:0005524">
    <property type="term" value="F:ATP binding"/>
    <property type="evidence" value="ECO:0007669"/>
    <property type="project" value="UniProtKB-KW"/>
</dbReference>
<feature type="region of interest" description="Disordered" evidence="7">
    <location>
        <begin position="3061"/>
        <end position="3080"/>
    </location>
</feature>
<dbReference type="GO" id="GO:0005634">
    <property type="term" value="C:nucleus"/>
    <property type="evidence" value="ECO:0007669"/>
    <property type="project" value="TreeGrafter"/>
</dbReference>
<gene>
    <name evidence="9" type="ORF">HW555_001259</name>
</gene>
<feature type="domain" description="Protein kinase" evidence="8">
    <location>
        <begin position="2031"/>
        <end position="2323"/>
    </location>
</feature>
<feature type="region of interest" description="Disordered" evidence="7">
    <location>
        <begin position="2312"/>
        <end position="2351"/>
    </location>
</feature>
<feature type="domain" description="Protein kinase" evidence="8">
    <location>
        <begin position="59"/>
        <end position="347"/>
    </location>
</feature>
<evidence type="ECO:0000256" key="1">
    <source>
        <dbReference type="ARBA" id="ARBA00006485"/>
    </source>
</evidence>
<keyword evidence="3" id="KW-0808">Transferase</keyword>
<dbReference type="PANTHER" id="PTHR24056:SF107">
    <property type="entry name" value="CYCLIN-DEPENDENT KINASE 11A-RELATED"/>
    <property type="match status" value="1"/>
</dbReference>
<keyword evidence="2" id="KW-0723">Serine/threonine-protein kinase</keyword>
<evidence type="ECO:0000256" key="2">
    <source>
        <dbReference type="ARBA" id="ARBA00022527"/>
    </source>
</evidence>
<dbReference type="PROSITE" id="PS50011">
    <property type="entry name" value="PROTEIN_KINASE_DOM"/>
    <property type="match status" value="9"/>
</dbReference>
<dbReference type="SUPFAM" id="SSF56112">
    <property type="entry name" value="Protein kinase-like (PK-like)"/>
    <property type="match status" value="10"/>
</dbReference>
<keyword evidence="5" id="KW-0418">Kinase</keyword>
<dbReference type="PANTHER" id="PTHR24056">
    <property type="entry name" value="CELL DIVISION PROTEIN KINASE"/>
    <property type="match status" value="1"/>
</dbReference>
<feature type="region of interest" description="Disordered" evidence="7">
    <location>
        <begin position="718"/>
        <end position="760"/>
    </location>
</feature>
<name>A0A835L879_SPOEX</name>
<feature type="region of interest" description="Disordered" evidence="7">
    <location>
        <begin position="3017"/>
        <end position="3041"/>
    </location>
</feature>